<proteinExistence type="predicted"/>
<feature type="compositionally biased region" description="Basic and acidic residues" evidence="1">
    <location>
        <begin position="220"/>
        <end position="248"/>
    </location>
</feature>
<evidence type="ECO:0000256" key="1">
    <source>
        <dbReference type="SAM" id="MobiDB-lite"/>
    </source>
</evidence>
<reference evidence="2 3" key="1">
    <citation type="submission" date="2024-09" db="EMBL/GenBank/DDBJ databases">
        <title>Chromosome-scale assembly of Riccia fluitans.</title>
        <authorList>
            <person name="Paukszto L."/>
            <person name="Sawicki J."/>
            <person name="Karawczyk K."/>
            <person name="Piernik-Szablinska J."/>
            <person name="Szczecinska M."/>
            <person name="Mazdziarz M."/>
        </authorList>
    </citation>
    <scope>NUCLEOTIDE SEQUENCE [LARGE SCALE GENOMIC DNA]</scope>
    <source>
        <strain evidence="2">Rf_01</strain>
        <tissue evidence="2">Aerial parts of the thallus</tissue>
    </source>
</reference>
<feature type="region of interest" description="Disordered" evidence="1">
    <location>
        <begin position="102"/>
        <end position="145"/>
    </location>
</feature>
<feature type="compositionally biased region" description="Basic and acidic residues" evidence="1">
    <location>
        <begin position="292"/>
        <end position="302"/>
    </location>
</feature>
<gene>
    <name evidence="2" type="ORF">R1flu_007618</name>
</gene>
<dbReference type="AlphaFoldDB" id="A0ABD1YZD6"/>
<feature type="compositionally biased region" description="Basic and acidic residues" evidence="1">
    <location>
        <begin position="363"/>
        <end position="372"/>
    </location>
</feature>
<evidence type="ECO:0000313" key="2">
    <source>
        <dbReference type="EMBL" id="KAL2636139.1"/>
    </source>
</evidence>
<feature type="compositionally biased region" description="Basic and acidic residues" evidence="1">
    <location>
        <begin position="184"/>
        <end position="211"/>
    </location>
</feature>
<sequence length="518" mass="57686">MFRLKVSSLLSKINEVKVCIGLSSPSSSSSLSVDDSGKKRNAAVATALDEEASSRGGKRRVALDNPVAKSGTAVKANEVYTLEMNEKRSRLSFIWALNVKKKTTKPSKSKNSRSLPGPPRKRGRANHLSSSSANCKPPWNRHRGGQQLKLIDDPFHELAGTPQQQQQTSEPELQWLQRVSRNDERFHRVNENEDKRFDSTLKPETSHKSGSRETVSSEKNQIEKKDAHSSLKEETRKSHSGTKRDPHSKAQKSIMIDPVLLHEKQPKQEPFESGLARENSQEVTPQKRRKRQAETSENHETPGFEPAISKSVKAEVNIQEARGLKCQAEAVKHDDGEPPEYTGLAVVATTSHAIEKPNTTNKPDVDRGKPDDDGTDQPSRLINLLQEALFVDDGQAEIEQSNGQRAASASQAEAHAQTSLADATDVQATKLPPENLCVVNYAYHEEKEKVLVEEEITYGDEYDEKTDAPPSRSQSPEWNAIVDSNSVEKIQDAFMDFLKRHCKHKQEDGELFVILNAS</sequence>
<feature type="compositionally biased region" description="Basic residues" evidence="1">
    <location>
        <begin position="102"/>
        <end position="111"/>
    </location>
</feature>
<name>A0ABD1YZD6_9MARC</name>
<organism evidence="2 3">
    <name type="scientific">Riccia fluitans</name>
    <dbReference type="NCBI Taxonomy" id="41844"/>
    <lineage>
        <taxon>Eukaryota</taxon>
        <taxon>Viridiplantae</taxon>
        <taxon>Streptophyta</taxon>
        <taxon>Embryophyta</taxon>
        <taxon>Marchantiophyta</taxon>
        <taxon>Marchantiopsida</taxon>
        <taxon>Marchantiidae</taxon>
        <taxon>Marchantiales</taxon>
        <taxon>Ricciaceae</taxon>
        <taxon>Riccia</taxon>
    </lineage>
</organism>
<keyword evidence="3" id="KW-1185">Reference proteome</keyword>
<feature type="region of interest" description="Disordered" evidence="1">
    <location>
        <begin position="184"/>
        <end position="311"/>
    </location>
</feature>
<evidence type="ECO:0000313" key="3">
    <source>
        <dbReference type="Proteomes" id="UP001605036"/>
    </source>
</evidence>
<dbReference type="EMBL" id="JBHFFA010000003">
    <property type="protein sequence ID" value="KAL2636139.1"/>
    <property type="molecule type" value="Genomic_DNA"/>
</dbReference>
<dbReference type="Proteomes" id="UP001605036">
    <property type="component" value="Unassembled WGS sequence"/>
</dbReference>
<protein>
    <recommendedName>
        <fullName evidence="4">CENP-C</fullName>
    </recommendedName>
</protein>
<comment type="caution">
    <text evidence="2">The sequence shown here is derived from an EMBL/GenBank/DDBJ whole genome shotgun (WGS) entry which is preliminary data.</text>
</comment>
<accession>A0ABD1YZD6</accession>
<feature type="compositionally biased region" description="Polar residues" evidence="1">
    <location>
        <begin position="349"/>
        <end position="362"/>
    </location>
</feature>
<feature type="compositionally biased region" description="Basic and acidic residues" evidence="1">
    <location>
        <begin position="260"/>
        <end position="270"/>
    </location>
</feature>
<feature type="compositionally biased region" description="Low complexity" evidence="1">
    <location>
        <begin position="404"/>
        <end position="419"/>
    </location>
</feature>
<feature type="region of interest" description="Disordered" evidence="1">
    <location>
        <begin position="349"/>
        <end position="379"/>
    </location>
</feature>
<evidence type="ECO:0008006" key="4">
    <source>
        <dbReference type="Google" id="ProtNLM"/>
    </source>
</evidence>
<feature type="region of interest" description="Disordered" evidence="1">
    <location>
        <begin position="393"/>
        <end position="428"/>
    </location>
</feature>
<feature type="region of interest" description="Disordered" evidence="1">
    <location>
        <begin position="24"/>
        <end position="64"/>
    </location>
</feature>
<feature type="compositionally biased region" description="Low complexity" evidence="1">
    <location>
        <begin position="24"/>
        <end position="34"/>
    </location>
</feature>